<keyword evidence="1" id="KW-0812">Transmembrane</keyword>
<feature type="transmembrane region" description="Helical" evidence="1">
    <location>
        <begin position="21"/>
        <end position="43"/>
    </location>
</feature>
<protein>
    <submittedName>
        <fullName evidence="2">Type IV pilus assembly protein PilV</fullName>
    </submittedName>
</protein>
<gene>
    <name evidence="2" type="ORF">J2W39_001846</name>
</gene>
<organism evidence="2 3">
    <name type="scientific">Variovorax paradoxus</name>
    <dbReference type="NCBI Taxonomy" id="34073"/>
    <lineage>
        <taxon>Bacteria</taxon>
        <taxon>Pseudomonadati</taxon>
        <taxon>Pseudomonadota</taxon>
        <taxon>Betaproteobacteria</taxon>
        <taxon>Burkholderiales</taxon>
        <taxon>Comamonadaceae</taxon>
        <taxon>Variovorax</taxon>
    </lineage>
</organism>
<name>A0AAW8ECV2_VARPD</name>
<proteinExistence type="predicted"/>
<dbReference type="Proteomes" id="UP001224845">
    <property type="component" value="Unassembled WGS sequence"/>
</dbReference>
<accession>A0AAW8ECV2</accession>
<evidence type="ECO:0000313" key="2">
    <source>
        <dbReference type="EMBL" id="MDP9970613.1"/>
    </source>
</evidence>
<dbReference type="EMBL" id="JAUSRV010000004">
    <property type="protein sequence ID" value="MDP9970613.1"/>
    <property type="molecule type" value="Genomic_DNA"/>
</dbReference>
<evidence type="ECO:0000256" key="1">
    <source>
        <dbReference type="SAM" id="Phobius"/>
    </source>
</evidence>
<evidence type="ECO:0000313" key="3">
    <source>
        <dbReference type="Proteomes" id="UP001224845"/>
    </source>
</evidence>
<comment type="caution">
    <text evidence="2">The sequence shown here is derived from an EMBL/GenBank/DDBJ whole genome shotgun (WGS) entry which is preliminary data.</text>
</comment>
<sequence length="161" mass="17074">MKQKLSAQKTQRSPSRSQSGVMLIEALVAIAIFSFAVLGIMGLQATAIRTVRDADYRAKASLFANQIVGRMWADRFNVPTYALNASSTTCAEGTNTAANPAVTSWLAGLTDTTNQGSLPGAADLLQQITVGANNTVTVTLCWQAPQDTAPHNFTLTTQIQG</sequence>
<keyword evidence="1" id="KW-1133">Transmembrane helix</keyword>
<keyword evidence="1" id="KW-0472">Membrane</keyword>
<dbReference type="AlphaFoldDB" id="A0AAW8ECV2"/>
<reference evidence="2" key="1">
    <citation type="submission" date="2023-07" db="EMBL/GenBank/DDBJ databases">
        <title>Sorghum-associated microbial communities from plants grown in Nebraska, USA.</title>
        <authorList>
            <person name="Schachtman D."/>
        </authorList>
    </citation>
    <scope>NUCLEOTIDE SEQUENCE</scope>
    <source>
        <strain evidence="2">DS3315</strain>
    </source>
</reference>
<dbReference type="RefSeq" id="WP_307593308.1">
    <property type="nucleotide sequence ID" value="NZ_CAXUQE020000001.1"/>
</dbReference>